<evidence type="ECO:0000313" key="3">
    <source>
        <dbReference type="Proteomes" id="UP000803884"/>
    </source>
</evidence>
<dbReference type="InterPro" id="IPR011009">
    <property type="entry name" value="Kinase-like_dom_sf"/>
</dbReference>
<dbReference type="GeneID" id="96006187"/>
<evidence type="ECO:0000259" key="1">
    <source>
        <dbReference type="PROSITE" id="PS50011"/>
    </source>
</evidence>
<dbReference type="InterPro" id="IPR045133">
    <property type="entry name" value="IRE1/2-like"/>
</dbReference>
<accession>A0AB34KM43</accession>
<gene>
    <name evidence="2" type="ORF">WHR41_04743</name>
</gene>
<dbReference type="GO" id="GO:0036498">
    <property type="term" value="P:IRE1-mediated unfolded protein response"/>
    <property type="evidence" value="ECO:0007669"/>
    <property type="project" value="TreeGrafter"/>
</dbReference>
<evidence type="ECO:0000313" key="2">
    <source>
        <dbReference type="EMBL" id="KAL1586104.1"/>
    </source>
</evidence>
<comment type="caution">
    <text evidence="2">The sequence shown here is derived from an EMBL/GenBank/DDBJ whole genome shotgun (WGS) entry which is preliminary data.</text>
</comment>
<dbReference type="Pfam" id="PF00069">
    <property type="entry name" value="Pkinase"/>
    <property type="match status" value="1"/>
</dbReference>
<dbReference type="AlphaFoldDB" id="A0AB34KM43"/>
<dbReference type="GO" id="GO:0070059">
    <property type="term" value="P:intrinsic apoptotic signaling pathway in response to endoplasmic reticulum stress"/>
    <property type="evidence" value="ECO:0007669"/>
    <property type="project" value="TreeGrafter"/>
</dbReference>
<dbReference type="PANTHER" id="PTHR13954:SF6">
    <property type="entry name" value="NON-SPECIFIC SERINE_THREONINE PROTEIN KINASE"/>
    <property type="match status" value="1"/>
</dbReference>
<organism evidence="2 3">
    <name type="scientific">Cladosporium halotolerans</name>
    <dbReference type="NCBI Taxonomy" id="1052096"/>
    <lineage>
        <taxon>Eukaryota</taxon>
        <taxon>Fungi</taxon>
        <taxon>Dikarya</taxon>
        <taxon>Ascomycota</taxon>
        <taxon>Pezizomycotina</taxon>
        <taxon>Dothideomycetes</taxon>
        <taxon>Dothideomycetidae</taxon>
        <taxon>Cladosporiales</taxon>
        <taxon>Cladosporiaceae</taxon>
        <taxon>Cladosporium</taxon>
    </lineage>
</organism>
<dbReference type="PANTHER" id="PTHR13954">
    <property type="entry name" value="IRE1-RELATED"/>
    <property type="match status" value="1"/>
</dbReference>
<dbReference type="GO" id="GO:1990604">
    <property type="term" value="C:IRE1-TRAF2-ASK1 complex"/>
    <property type="evidence" value="ECO:0007669"/>
    <property type="project" value="TreeGrafter"/>
</dbReference>
<dbReference type="EMBL" id="JAAQHG020000016">
    <property type="protein sequence ID" value="KAL1586104.1"/>
    <property type="molecule type" value="Genomic_DNA"/>
</dbReference>
<dbReference type="GO" id="GO:0004521">
    <property type="term" value="F:RNA endonuclease activity"/>
    <property type="evidence" value="ECO:0007669"/>
    <property type="project" value="InterPro"/>
</dbReference>
<name>A0AB34KM43_9PEZI</name>
<dbReference type="InterPro" id="IPR000719">
    <property type="entry name" value="Prot_kinase_dom"/>
</dbReference>
<proteinExistence type="predicted"/>
<dbReference type="GO" id="GO:0004674">
    <property type="term" value="F:protein serine/threonine kinase activity"/>
    <property type="evidence" value="ECO:0007669"/>
    <property type="project" value="InterPro"/>
</dbReference>
<keyword evidence="3" id="KW-1185">Reference proteome</keyword>
<feature type="domain" description="Protein kinase" evidence="1">
    <location>
        <begin position="11"/>
        <end position="263"/>
    </location>
</feature>
<reference evidence="2 3" key="1">
    <citation type="journal article" date="2020" name="Microbiol. Resour. Announc.">
        <title>Draft Genome Sequence of a Cladosporium Species Isolated from the Mesophotic Ascidian Didemnum maculosum.</title>
        <authorList>
            <person name="Gioti A."/>
            <person name="Siaperas R."/>
            <person name="Nikolaivits E."/>
            <person name="Le Goff G."/>
            <person name="Ouazzani J."/>
            <person name="Kotoulas G."/>
            <person name="Topakas E."/>
        </authorList>
    </citation>
    <scope>NUCLEOTIDE SEQUENCE [LARGE SCALE GENOMIC DNA]</scope>
    <source>
        <strain evidence="2 3">TM138-S3</strain>
    </source>
</reference>
<dbReference type="SUPFAM" id="SSF56112">
    <property type="entry name" value="Protein kinase-like (PK-like)"/>
    <property type="match status" value="1"/>
</dbReference>
<sequence length="263" mass="29332">MDYETPDGSQFSLREVYADDAKGRSVFQYTSITAFVDGKPYAGKSEQRVEDVDDADILGLLRPVPAENIHPPFSANFTQAPSLDHAAHYLKAPSFMYEDSEPGRTFVADCLLNEATVLERLRKHPHPNIVGYHGCVVKDGRITQLCLQRYKCSLEDYVTQGLSRQQREDLFEDVISAVKHLHSLGLAHNDICPQNVCIDSDGRPAIVDFDSCIPFGEKLLKGVAADRGGGELLSDRENDFDGLDDLKYFLDEFDDEGNTERGP</sequence>
<dbReference type="RefSeq" id="XP_069229209.1">
    <property type="nucleotide sequence ID" value="XM_069373349.1"/>
</dbReference>
<dbReference type="PROSITE" id="PS50011">
    <property type="entry name" value="PROTEIN_KINASE_DOM"/>
    <property type="match status" value="1"/>
</dbReference>
<protein>
    <recommendedName>
        <fullName evidence="1">Protein kinase domain-containing protein</fullName>
    </recommendedName>
</protein>
<dbReference type="GO" id="GO:0005524">
    <property type="term" value="F:ATP binding"/>
    <property type="evidence" value="ECO:0007669"/>
    <property type="project" value="InterPro"/>
</dbReference>
<dbReference type="Proteomes" id="UP000803884">
    <property type="component" value="Unassembled WGS sequence"/>
</dbReference>
<dbReference type="GO" id="GO:0051082">
    <property type="term" value="F:unfolded protein binding"/>
    <property type="evidence" value="ECO:0007669"/>
    <property type="project" value="TreeGrafter"/>
</dbReference>
<dbReference type="Gene3D" id="1.10.510.10">
    <property type="entry name" value="Transferase(Phosphotransferase) domain 1"/>
    <property type="match status" value="1"/>
</dbReference>